<accession>A0A9P6N6X9</accession>
<dbReference type="PANTHER" id="PTHR46177">
    <property type="entry name" value="INTEGRASE CATALYTIC DOMAIN-CONTAINING PROTEIN"/>
    <property type="match status" value="1"/>
</dbReference>
<comment type="caution">
    <text evidence="1">The sequence shown here is derived from an EMBL/GenBank/DDBJ whole genome shotgun (WGS) entry which is preliminary data.</text>
</comment>
<organism evidence="1 2">
    <name type="scientific">Cronartium quercuum f. sp. fusiforme G11</name>
    <dbReference type="NCBI Taxonomy" id="708437"/>
    <lineage>
        <taxon>Eukaryota</taxon>
        <taxon>Fungi</taxon>
        <taxon>Dikarya</taxon>
        <taxon>Basidiomycota</taxon>
        <taxon>Pucciniomycotina</taxon>
        <taxon>Pucciniomycetes</taxon>
        <taxon>Pucciniales</taxon>
        <taxon>Coleosporiaceae</taxon>
        <taxon>Cronartium</taxon>
    </lineage>
</organism>
<feature type="non-terminal residue" evidence="1">
    <location>
        <position position="1"/>
    </location>
</feature>
<reference evidence="1" key="1">
    <citation type="submission" date="2013-11" db="EMBL/GenBank/DDBJ databases">
        <title>Genome sequence of the fusiform rust pathogen reveals effectors for host alternation and coevolution with pine.</title>
        <authorList>
            <consortium name="DOE Joint Genome Institute"/>
            <person name="Smith K."/>
            <person name="Pendleton A."/>
            <person name="Kubisiak T."/>
            <person name="Anderson C."/>
            <person name="Salamov A."/>
            <person name="Aerts A."/>
            <person name="Riley R."/>
            <person name="Clum A."/>
            <person name="Lindquist E."/>
            <person name="Ence D."/>
            <person name="Campbell M."/>
            <person name="Kronenberg Z."/>
            <person name="Feau N."/>
            <person name="Dhillon B."/>
            <person name="Hamelin R."/>
            <person name="Burleigh J."/>
            <person name="Smith J."/>
            <person name="Yandell M."/>
            <person name="Nelson C."/>
            <person name="Grigoriev I."/>
            <person name="Davis J."/>
        </authorList>
    </citation>
    <scope>NUCLEOTIDE SEQUENCE</scope>
    <source>
        <strain evidence="1">G11</strain>
    </source>
</reference>
<sequence>HVAYHYLQIVKEIGGIPVQTCTDHGSETVDMAGFQIYFACRYGSATLTKAKQAHIFTSLSHNQKIKSLWSLIHKQKGHQIHHEFQQAIDKGQYNPNDPLEK</sequence>
<keyword evidence="2" id="KW-1185">Reference proteome</keyword>
<dbReference type="AlphaFoldDB" id="A0A9P6N6X9"/>
<dbReference type="PANTHER" id="PTHR46177:SF1">
    <property type="entry name" value="INTEGRASE CATALYTIC DOMAIN-CONTAINING PROTEIN"/>
    <property type="match status" value="1"/>
</dbReference>
<evidence type="ECO:0000313" key="2">
    <source>
        <dbReference type="Proteomes" id="UP000886653"/>
    </source>
</evidence>
<protein>
    <submittedName>
        <fullName evidence="1">Uncharacterized protein</fullName>
    </submittedName>
</protein>
<dbReference type="Proteomes" id="UP000886653">
    <property type="component" value="Unassembled WGS sequence"/>
</dbReference>
<dbReference type="EMBL" id="MU167452">
    <property type="protein sequence ID" value="KAG0140338.1"/>
    <property type="molecule type" value="Genomic_DNA"/>
</dbReference>
<evidence type="ECO:0000313" key="1">
    <source>
        <dbReference type="EMBL" id="KAG0140338.1"/>
    </source>
</evidence>
<name>A0A9P6N6X9_9BASI</name>
<gene>
    <name evidence="1" type="ORF">CROQUDRAFT_53413</name>
</gene>
<dbReference type="OrthoDB" id="5946233at2759"/>
<proteinExistence type="predicted"/>